<dbReference type="Proteomes" id="UP000582659">
    <property type="component" value="Unassembled WGS sequence"/>
</dbReference>
<evidence type="ECO:0000256" key="1">
    <source>
        <dbReference type="SAM" id="MobiDB-lite"/>
    </source>
</evidence>
<dbReference type="EMBL" id="CAJFDI010000002">
    <property type="protein sequence ID" value="CAD5216740.1"/>
    <property type="molecule type" value="Genomic_DNA"/>
</dbReference>
<dbReference type="GO" id="GO:0016042">
    <property type="term" value="P:lipid catabolic process"/>
    <property type="evidence" value="ECO:0007669"/>
    <property type="project" value="InterPro"/>
</dbReference>
<dbReference type="EMBL" id="CAJFCV020000002">
    <property type="protein sequence ID" value="CAG9100100.1"/>
    <property type="molecule type" value="Genomic_DNA"/>
</dbReference>
<name>A0A7I8WXK1_BURXY</name>
<evidence type="ECO:0000313" key="2">
    <source>
        <dbReference type="EMBL" id="CAD5216740.1"/>
    </source>
</evidence>
<dbReference type="GO" id="GO:0016298">
    <property type="term" value="F:lipase activity"/>
    <property type="evidence" value="ECO:0007669"/>
    <property type="project" value="TreeGrafter"/>
</dbReference>
<gene>
    <name evidence="2" type="ORF">BXYJ_LOCUS4686</name>
</gene>
<dbReference type="Proteomes" id="UP000659654">
    <property type="component" value="Unassembled WGS sequence"/>
</dbReference>
<accession>A0A7I8WXK1</accession>
<proteinExistence type="predicted"/>
<dbReference type="InterPro" id="IPR002918">
    <property type="entry name" value="Lipase_EstA/Esterase_EstB"/>
</dbReference>
<dbReference type="PANTHER" id="PTHR32015:SF1">
    <property type="entry name" value="LIPASE"/>
    <property type="match status" value="1"/>
</dbReference>
<reference evidence="2" key="1">
    <citation type="submission" date="2020-09" db="EMBL/GenBank/DDBJ databases">
        <authorList>
            <person name="Kikuchi T."/>
        </authorList>
    </citation>
    <scope>NUCLEOTIDE SEQUENCE</scope>
    <source>
        <strain evidence="2">Ka4C1</strain>
    </source>
</reference>
<protein>
    <submittedName>
        <fullName evidence="2">(pine wood nematode) hypothetical protein</fullName>
    </submittedName>
</protein>
<dbReference type="SUPFAM" id="SSF53474">
    <property type="entry name" value="alpha/beta-Hydrolases"/>
    <property type="match status" value="1"/>
</dbReference>
<feature type="region of interest" description="Disordered" evidence="1">
    <location>
        <begin position="312"/>
        <end position="332"/>
    </location>
</feature>
<evidence type="ECO:0000313" key="3">
    <source>
        <dbReference type="Proteomes" id="UP000659654"/>
    </source>
</evidence>
<dbReference type="InterPro" id="IPR029058">
    <property type="entry name" value="AB_hydrolase_fold"/>
</dbReference>
<dbReference type="Pfam" id="PF01674">
    <property type="entry name" value="Lipase_2"/>
    <property type="match status" value="1"/>
</dbReference>
<dbReference type="PANTHER" id="PTHR32015">
    <property type="entry name" value="FASTING INDUCED LIPASE"/>
    <property type="match status" value="1"/>
</dbReference>
<dbReference type="Gene3D" id="3.40.50.1820">
    <property type="entry name" value="alpha/beta hydrolase"/>
    <property type="match status" value="1"/>
</dbReference>
<comment type="caution">
    <text evidence="2">The sequence shown here is derived from an EMBL/GenBank/DDBJ whole genome shotgun (WGS) entry which is preliminary data.</text>
</comment>
<organism evidence="2 3">
    <name type="scientific">Bursaphelenchus xylophilus</name>
    <name type="common">Pinewood nematode worm</name>
    <name type="synonym">Aphelenchoides xylophilus</name>
    <dbReference type="NCBI Taxonomy" id="6326"/>
    <lineage>
        <taxon>Eukaryota</taxon>
        <taxon>Metazoa</taxon>
        <taxon>Ecdysozoa</taxon>
        <taxon>Nematoda</taxon>
        <taxon>Chromadorea</taxon>
        <taxon>Rhabditida</taxon>
        <taxon>Tylenchina</taxon>
        <taxon>Tylenchomorpha</taxon>
        <taxon>Aphelenchoidea</taxon>
        <taxon>Aphelenchoididae</taxon>
        <taxon>Bursaphelenchus</taxon>
    </lineage>
</organism>
<sequence length="332" mass="36750">MGAFGSFGGGNHVYGQMTNKDPVVFVHGYTGSAVRFVDQMNWLKMKGYDDTTLYATTYGYWTGSGTIQPTIECRYIKTIRILIQAVHLFTNRPVNVISFSMGGAVSRKAIMGGVCVETGEDLGPPLTGIISNYIGIAGDPAGWVVDMTIQYFRLPKYAVAVYAESRIVCLIKCGPEKTVVTIPWRLCEVKLYQIDRLLLVHINNDKESFAGYIFADTKVTLSRRTNKVLLFARNQYDLGLTAVEIRFKDADELHNVANILKKGLEMAKLSAFTFSDVCPDSSVVELPPILIELVGQGPVYLFENANKLKKAREEAAGRKQSSRELRAKPGPV</sequence>
<keyword evidence="3" id="KW-1185">Reference proteome</keyword>
<dbReference type="AlphaFoldDB" id="A0A7I8WXK1"/>